<accession>A0A7C1W359</accession>
<dbReference type="AlphaFoldDB" id="A0A7C1W359"/>
<dbReference type="Pfam" id="PF12895">
    <property type="entry name" value="ANAPC3"/>
    <property type="match status" value="1"/>
</dbReference>
<organism evidence="4">
    <name type="scientific">Desulfofervidus auxilii</name>
    <dbReference type="NCBI Taxonomy" id="1621989"/>
    <lineage>
        <taxon>Bacteria</taxon>
        <taxon>Pseudomonadati</taxon>
        <taxon>Thermodesulfobacteriota</taxon>
        <taxon>Candidatus Desulfofervidia</taxon>
        <taxon>Candidatus Desulfofervidales</taxon>
        <taxon>Candidatus Desulfofervidaceae</taxon>
        <taxon>Candidatus Desulfofervidus</taxon>
    </lineage>
</organism>
<comment type="caution">
    <text evidence="4">The sequence shown here is derived from an EMBL/GenBank/DDBJ whole genome shotgun (WGS) entry which is preliminary data.</text>
</comment>
<evidence type="ECO:0000256" key="3">
    <source>
        <dbReference type="PROSITE-ProRule" id="PRU00339"/>
    </source>
</evidence>
<evidence type="ECO:0000256" key="1">
    <source>
        <dbReference type="ARBA" id="ARBA00022737"/>
    </source>
</evidence>
<dbReference type="SMART" id="SM00028">
    <property type="entry name" value="TPR"/>
    <property type="match status" value="3"/>
</dbReference>
<evidence type="ECO:0000256" key="2">
    <source>
        <dbReference type="ARBA" id="ARBA00022803"/>
    </source>
</evidence>
<evidence type="ECO:0000313" key="4">
    <source>
        <dbReference type="EMBL" id="HEC67640.1"/>
    </source>
</evidence>
<protein>
    <submittedName>
        <fullName evidence="4">Tetratricopeptide repeat protein</fullName>
    </submittedName>
</protein>
<feature type="repeat" description="TPR" evidence="3">
    <location>
        <begin position="209"/>
        <end position="242"/>
    </location>
</feature>
<dbReference type="EMBL" id="DRIH01000074">
    <property type="protein sequence ID" value="HEC67640.1"/>
    <property type="molecule type" value="Genomic_DNA"/>
</dbReference>
<keyword evidence="2 3" id="KW-0802">TPR repeat</keyword>
<gene>
    <name evidence="4" type="ORF">ENI35_02325</name>
</gene>
<dbReference type="PANTHER" id="PTHR44943">
    <property type="entry name" value="CELLULOSE SYNTHASE OPERON PROTEIN C"/>
    <property type="match status" value="1"/>
</dbReference>
<proteinExistence type="predicted"/>
<reference evidence="4" key="1">
    <citation type="journal article" date="2020" name="mSystems">
        <title>Genome- and Community-Level Interaction Insights into Carbon Utilization and Element Cycling Functions of Hydrothermarchaeota in Hydrothermal Sediment.</title>
        <authorList>
            <person name="Zhou Z."/>
            <person name="Liu Y."/>
            <person name="Xu W."/>
            <person name="Pan J."/>
            <person name="Luo Z.H."/>
            <person name="Li M."/>
        </authorList>
    </citation>
    <scope>NUCLEOTIDE SEQUENCE [LARGE SCALE GENOMIC DNA]</scope>
    <source>
        <strain evidence="4">HyVt-389</strain>
    </source>
</reference>
<name>A0A7C1W359_DESA2</name>
<dbReference type="Gene3D" id="1.25.40.10">
    <property type="entry name" value="Tetratricopeptide repeat domain"/>
    <property type="match status" value="1"/>
</dbReference>
<dbReference type="Pfam" id="PF07719">
    <property type="entry name" value="TPR_2"/>
    <property type="match status" value="1"/>
</dbReference>
<dbReference type="InterPro" id="IPR051685">
    <property type="entry name" value="Ycf3/AcsC/BcsC/TPR_MFPF"/>
</dbReference>
<dbReference type="PANTHER" id="PTHR44943:SF8">
    <property type="entry name" value="TPR REPEAT-CONTAINING PROTEIN MJ0263"/>
    <property type="match status" value="1"/>
</dbReference>
<dbReference type="Proteomes" id="UP000885738">
    <property type="component" value="Unassembled WGS sequence"/>
</dbReference>
<dbReference type="InterPro" id="IPR013105">
    <property type="entry name" value="TPR_2"/>
</dbReference>
<sequence length="334" mass="39318">MEKEQFATIKRLIQTDTIKAEEEILELLNQEPENLKYKLLWVELLLKKKAIERAEKICKEVLEKWPTERQALQLKGRILLAKGNKKSAQEACEIFQYLFQQSPSQILLYWLLQAHLKAKQPQKAWQLLQNVPFHIQDNFHIRRLQAVILTRLKKYQEALKVYELLLKENPKDAQLKRQVLLIKRYIKGNADWEREIQVIAGMPFAQKDVNLLLTQAQMARQHGNFSEAITLYEKVLKIEPQNKEATLNLGFTLVKCEAPELINKGIEILRQFFLQDPYFHPVRSALFSAYQRQGRVDALLSTLEEALQRHPEKVKIYGWIKRYQKLVESYATNS</sequence>
<dbReference type="SUPFAM" id="SSF48452">
    <property type="entry name" value="TPR-like"/>
    <property type="match status" value="1"/>
</dbReference>
<dbReference type="PROSITE" id="PS50005">
    <property type="entry name" value="TPR"/>
    <property type="match status" value="1"/>
</dbReference>
<dbReference type="InterPro" id="IPR019734">
    <property type="entry name" value="TPR_rpt"/>
</dbReference>
<keyword evidence="1" id="KW-0677">Repeat</keyword>
<dbReference type="InterPro" id="IPR011990">
    <property type="entry name" value="TPR-like_helical_dom_sf"/>
</dbReference>